<reference evidence="6" key="3">
    <citation type="journal article" date="2021" name="World Allergy Organ. J.">
        <title>Chromosome-level assembly of Dermatophagoides farinae genome and transcriptome reveals two novel allergens Der f 37 and Der f 39.</title>
        <authorList>
            <person name="Chen J."/>
            <person name="Cai Z."/>
            <person name="Fan D."/>
            <person name="Hu J."/>
            <person name="Hou Y."/>
            <person name="He Y."/>
            <person name="Zhang Z."/>
            <person name="Zhao Z."/>
            <person name="Gao P."/>
            <person name="Hu W."/>
            <person name="Sun J."/>
            <person name="Li J."/>
            <person name="Ji K."/>
        </authorList>
    </citation>
    <scope>NUCLEOTIDE SEQUENCE</scope>
    <source>
        <strain evidence="6">JKM2019</strain>
    </source>
</reference>
<feature type="chain" id="PRO_5038276941" description="Spaetzle domain-containing protein" evidence="4">
    <location>
        <begin position="27"/>
        <end position="600"/>
    </location>
</feature>
<evidence type="ECO:0000256" key="3">
    <source>
        <dbReference type="ARBA" id="ARBA00023180"/>
    </source>
</evidence>
<name>A0A922HWX4_DERFA</name>
<dbReference type="Pfam" id="PF16077">
    <property type="entry name" value="Spaetzle"/>
    <property type="match status" value="1"/>
</dbReference>
<evidence type="ECO:0000256" key="2">
    <source>
        <dbReference type="ARBA" id="ARBA00023157"/>
    </source>
</evidence>
<dbReference type="EMBL" id="SDOV01000009">
    <property type="protein sequence ID" value="KAH7637004.1"/>
    <property type="molecule type" value="Genomic_DNA"/>
</dbReference>
<dbReference type="AlphaFoldDB" id="A0A922HWX4"/>
<protein>
    <recommendedName>
        <fullName evidence="5">Spaetzle domain-containing protein</fullName>
    </recommendedName>
</protein>
<dbReference type="EMBL" id="ASGP02000004">
    <property type="protein sequence ID" value="KAH9510754.1"/>
    <property type="molecule type" value="Genomic_DNA"/>
</dbReference>
<reference evidence="6" key="2">
    <citation type="submission" date="2020-06" db="EMBL/GenBank/DDBJ databases">
        <authorList>
            <person name="Ji K."/>
            <person name="Li J."/>
        </authorList>
    </citation>
    <scope>NUCLEOTIDE SEQUENCE</scope>
    <source>
        <strain evidence="6">JKM2019</strain>
        <tissue evidence="6">Whole body</tissue>
    </source>
</reference>
<dbReference type="OrthoDB" id="6359065at2759"/>
<feature type="domain" description="Spaetzle" evidence="5">
    <location>
        <begin position="478"/>
        <end position="559"/>
    </location>
</feature>
<dbReference type="InterPro" id="IPR032104">
    <property type="entry name" value="Spaetzle"/>
</dbReference>
<reference evidence="7" key="1">
    <citation type="submission" date="2013-05" db="EMBL/GenBank/DDBJ databases">
        <authorList>
            <person name="Yim A.K.Y."/>
            <person name="Chan T.F."/>
            <person name="Ji K.M."/>
            <person name="Liu X.Y."/>
            <person name="Zhou J.W."/>
            <person name="Li R.Q."/>
            <person name="Yang K.Y."/>
            <person name="Li J."/>
            <person name="Li M."/>
            <person name="Law P.T.W."/>
            <person name="Wu Y.L."/>
            <person name="Cai Z.L."/>
            <person name="Qin H."/>
            <person name="Bao Y."/>
            <person name="Leung R.K.K."/>
            <person name="Ng P.K.S."/>
            <person name="Zou J."/>
            <person name="Zhong X.J."/>
            <person name="Ran P.X."/>
            <person name="Zhong N.S."/>
            <person name="Liu Z.G."/>
            <person name="Tsui S.K.W."/>
        </authorList>
    </citation>
    <scope>NUCLEOTIDE SEQUENCE</scope>
    <source>
        <strain evidence="7">Derf</strain>
        <tissue evidence="7">Whole organism</tissue>
    </source>
</reference>
<evidence type="ECO:0000313" key="6">
    <source>
        <dbReference type="EMBL" id="KAH7637004.1"/>
    </source>
</evidence>
<keyword evidence="3" id="KW-0325">Glycoprotein</keyword>
<organism evidence="7 8">
    <name type="scientific">Dermatophagoides farinae</name>
    <name type="common">American house dust mite</name>
    <dbReference type="NCBI Taxonomy" id="6954"/>
    <lineage>
        <taxon>Eukaryota</taxon>
        <taxon>Metazoa</taxon>
        <taxon>Ecdysozoa</taxon>
        <taxon>Arthropoda</taxon>
        <taxon>Chelicerata</taxon>
        <taxon>Arachnida</taxon>
        <taxon>Acari</taxon>
        <taxon>Acariformes</taxon>
        <taxon>Sarcoptiformes</taxon>
        <taxon>Astigmata</taxon>
        <taxon>Psoroptidia</taxon>
        <taxon>Analgoidea</taxon>
        <taxon>Pyroglyphidae</taxon>
        <taxon>Dermatophagoidinae</taxon>
        <taxon>Dermatophagoides</taxon>
    </lineage>
</organism>
<dbReference type="SUPFAM" id="SSF57501">
    <property type="entry name" value="Cystine-knot cytokines"/>
    <property type="match status" value="1"/>
</dbReference>
<reference evidence="7" key="4">
    <citation type="journal article" date="2022" name="Res Sq">
        <title>Comparative Genomics Reveals Insights into the Divergent Evolution of Astigmatic Mites and Household Pest Adaptations.</title>
        <authorList>
            <person name="Xiong Q."/>
            <person name="Wan A.T.-Y."/>
            <person name="Liu X.-Y."/>
            <person name="Fung C.S.-H."/>
            <person name="Xiao X."/>
            <person name="Malainual N."/>
            <person name="Hou J."/>
            <person name="Wang L."/>
            <person name="Wang M."/>
            <person name="Yang K."/>
            <person name="Cui Y."/>
            <person name="Leung E."/>
            <person name="Nong W."/>
            <person name="Shin S.-K."/>
            <person name="Au S."/>
            <person name="Jeong K.Y."/>
            <person name="Chew F.T."/>
            <person name="Hui J."/>
            <person name="Leung T.F."/>
            <person name="Tungtrongchitr A."/>
            <person name="Zhong N."/>
            <person name="Liu Z."/>
            <person name="Tsui S."/>
        </authorList>
    </citation>
    <scope>NUCLEOTIDE SEQUENCE</scope>
    <source>
        <strain evidence="7">Derf</strain>
        <tissue evidence="7">Whole organism</tissue>
    </source>
</reference>
<keyword evidence="8" id="KW-1185">Reference proteome</keyword>
<proteinExistence type="predicted"/>
<dbReference type="GO" id="GO:0005121">
    <property type="term" value="F:Toll binding"/>
    <property type="evidence" value="ECO:0007669"/>
    <property type="project" value="TreeGrafter"/>
</dbReference>
<gene>
    <name evidence="7" type="ORF">DERF_009262</name>
    <name evidence="6" type="ORF">HUG17_7210</name>
</gene>
<evidence type="ECO:0000313" key="7">
    <source>
        <dbReference type="EMBL" id="KAH9510754.1"/>
    </source>
</evidence>
<evidence type="ECO:0000256" key="4">
    <source>
        <dbReference type="SAM" id="SignalP"/>
    </source>
</evidence>
<comment type="caution">
    <text evidence="7">The sequence shown here is derived from an EMBL/GenBank/DDBJ whole genome shotgun (WGS) entry which is preliminary data.</text>
</comment>
<dbReference type="GO" id="GO:0005615">
    <property type="term" value="C:extracellular space"/>
    <property type="evidence" value="ECO:0007669"/>
    <property type="project" value="UniProtKB-ARBA"/>
</dbReference>
<dbReference type="Proteomes" id="UP000828236">
    <property type="component" value="Unassembled WGS sequence"/>
</dbReference>
<sequence length="600" mass="68898">MLPIMSKNTLILVIIIISTIIDSTLTASNIFSSLIRNNLNRYLKNPLFTRSFVRNSLWQNEFDEHGDGGSLIVPQMNDFIKSNGQFSANDHHHLAMETFDGKTFSNFDLPTGVNDFLPSSSSSSVMLEQTKNNVRFPSEKSLNNDGLDGENKFNRIHATKSLTTTNSNNAYSSFKKIPQQQQQQQFSNKYVNEDMAESIKKINYQNSATTSINNRQRKANNKYNNRNYYNKQFKKITNGKTSDYNQEKALNLKLEYGFKPLPSTGGKNDFLSTNSIQINDPMEIDEPPKEEDQQYDNDGLFHHGLFSQNNRTMKSLETTGTNRLEEPFSHDYKKYISYPMETESSDNIHKLAFTGVESFRPDHGYIHAENFLSNGYGLQLFDTISNYPNIKNFPKQGIECARQAGYCEYDSSYPIDYVNSIITNCTSIIDDMYIEMPENMDDFYGYKSLFHVHSVQTNNFDNNNVNPSMESETIANRTLCDADRKYIRPSVIKDIHNVYHLILQSSFYFQQIPVEICTNPNHGCNYIGDVCNNNQKFVRVKCRQKYRTHMLISIEHKEVGNHQIDTIISSSSSSLNKGMNCPKMRMYRLPSSCVCELSND</sequence>
<feature type="signal peptide" evidence="4">
    <location>
        <begin position="1"/>
        <end position="26"/>
    </location>
</feature>
<evidence type="ECO:0000256" key="1">
    <source>
        <dbReference type="ARBA" id="ARBA00022729"/>
    </source>
</evidence>
<evidence type="ECO:0000313" key="8">
    <source>
        <dbReference type="Proteomes" id="UP000790347"/>
    </source>
</evidence>
<dbReference type="Proteomes" id="UP000790347">
    <property type="component" value="Unassembled WGS sequence"/>
</dbReference>
<accession>A0A922HWX4</accession>
<dbReference type="Gene3D" id="2.10.90.10">
    <property type="entry name" value="Cystine-knot cytokines"/>
    <property type="match status" value="1"/>
</dbReference>
<keyword evidence="1 4" id="KW-0732">Signal</keyword>
<dbReference type="InterPro" id="IPR052444">
    <property type="entry name" value="Spz/Toll_ligand-like"/>
</dbReference>
<keyword evidence="2" id="KW-1015">Disulfide bond</keyword>
<dbReference type="PANTHER" id="PTHR23199">
    <property type="entry name" value="NEUROTROPHIN 1-RELATED"/>
    <property type="match status" value="1"/>
</dbReference>
<dbReference type="GO" id="GO:0008083">
    <property type="term" value="F:growth factor activity"/>
    <property type="evidence" value="ECO:0007669"/>
    <property type="project" value="TreeGrafter"/>
</dbReference>
<dbReference type="PANTHER" id="PTHR23199:SF12">
    <property type="entry name" value="NEUROTROPHIN 1-RELATED"/>
    <property type="match status" value="1"/>
</dbReference>
<evidence type="ECO:0000259" key="5">
    <source>
        <dbReference type="Pfam" id="PF16077"/>
    </source>
</evidence>
<dbReference type="InterPro" id="IPR029034">
    <property type="entry name" value="Cystine-knot_cytokine"/>
</dbReference>
<dbReference type="GO" id="GO:0021556">
    <property type="term" value="P:central nervous system formation"/>
    <property type="evidence" value="ECO:0007669"/>
    <property type="project" value="TreeGrafter"/>
</dbReference>
<dbReference type="GO" id="GO:0045087">
    <property type="term" value="P:innate immune response"/>
    <property type="evidence" value="ECO:0007669"/>
    <property type="project" value="TreeGrafter"/>
</dbReference>